<evidence type="ECO:0000313" key="1">
    <source>
        <dbReference type="EMBL" id="KAI4364005.1"/>
    </source>
</evidence>
<dbReference type="Proteomes" id="UP001057402">
    <property type="component" value="Chromosome 6"/>
</dbReference>
<name>A0ACB9QCE5_9MYRT</name>
<keyword evidence="2" id="KW-1185">Reference proteome</keyword>
<dbReference type="EMBL" id="CM042885">
    <property type="protein sequence ID" value="KAI4364005.1"/>
    <property type="molecule type" value="Genomic_DNA"/>
</dbReference>
<protein>
    <submittedName>
        <fullName evidence="1">Uncharacterized protein</fullName>
    </submittedName>
</protein>
<reference evidence="2" key="1">
    <citation type="journal article" date="2023" name="Front. Plant Sci.">
        <title>Chromosomal-level genome assembly of Melastoma candidum provides insights into trichome evolution.</title>
        <authorList>
            <person name="Zhong Y."/>
            <person name="Wu W."/>
            <person name="Sun C."/>
            <person name="Zou P."/>
            <person name="Liu Y."/>
            <person name="Dai S."/>
            <person name="Zhou R."/>
        </authorList>
    </citation>
    <scope>NUCLEOTIDE SEQUENCE [LARGE SCALE GENOMIC DNA]</scope>
</reference>
<comment type="caution">
    <text evidence="1">The sequence shown here is derived from an EMBL/GenBank/DDBJ whole genome shotgun (WGS) entry which is preliminary data.</text>
</comment>
<organism evidence="1 2">
    <name type="scientific">Melastoma candidum</name>
    <dbReference type="NCBI Taxonomy" id="119954"/>
    <lineage>
        <taxon>Eukaryota</taxon>
        <taxon>Viridiplantae</taxon>
        <taxon>Streptophyta</taxon>
        <taxon>Embryophyta</taxon>
        <taxon>Tracheophyta</taxon>
        <taxon>Spermatophyta</taxon>
        <taxon>Magnoliopsida</taxon>
        <taxon>eudicotyledons</taxon>
        <taxon>Gunneridae</taxon>
        <taxon>Pentapetalae</taxon>
        <taxon>rosids</taxon>
        <taxon>malvids</taxon>
        <taxon>Myrtales</taxon>
        <taxon>Melastomataceae</taxon>
        <taxon>Melastomatoideae</taxon>
        <taxon>Melastomateae</taxon>
        <taxon>Melastoma</taxon>
    </lineage>
</organism>
<sequence length="259" mass="30224">MSCAIRAAVSGTRRSLGFVPFRCSFFHSTTVLERKRRTRWESRSSQFSRNSRRLRSKHTRLRDIHAYADILLQGWQDVADNSDEPPPGADSWFRRYWSRGFTNERNRKQRSYHHRQGGFQFCNDDDSDVETIFESAFSGDKFFHWSFIRDEDPHWWGNSRNHSRRYQRFEYRRGFSDDDYDSLPESDAAGSSISNSDRLALGLKASGPLKIDDVKNAYRSCALKWHPDRHQGSSKAVAEEKFKICSAAYQSLCNKLALN</sequence>
<gene>
    <name evidence="1" type="ORF">MLD38_020151</name>
</gene>
<accession>A0ACB9QCE5</accession>
<evidence type="ECO:0000313" key="2">
    <source>
        <dbReference type="Proteomes" id="UP001057402"/>
    </source>
</evidence>
<proteinExistence type="predicted"/>